<evidence type="ECO:0000313" key="2">
    <source>
        <dbReference type="Proteomes" id="UP000183995"/>
    </source>
</evidence>
<keyword evidence="2" id="KW-1185">Reference proteome</keyword>
<dbReference type="Proteomes" id="UP000183995">
    <property type="component" value="Unassembled WGS sequence"/>
</dbReference>
<dbReference type="OrthoDB" id="5631at2"/>
<evidence type="ECO:0000313" key="1">
    <source>
        <dbReference type="EMBL" id="SHH60341.1"/>
    </source>
</evidence>
<protein>
    <submittedName>
        <fullName evidence="1">Selenoprotein B, glycine/betaine/sarcosine/D-proline reductase family</fullName>
    </submittedName>
</protein>
<dbReference type="AlphaFoldDB" id="A0A1M5UBQ8"/>
<reference evidence="1 2" key="1">
    <citation type="submission" date="2016-11" db="EMBL/GenBank/DDBJ databases">
        <authorList>
            <person name="Jaros S."/>
            <person name="Januszkiewicz K."/>
            <person name="Wedrychowicz H."/>
        </authorList>
    </citation>
    <scope>NUCLEOTIDE SEQUENCE [LARGE SCALE GENOMIC DNA]</scope>
    <source>
        <strain evidence="1 2">DSM 10068</strain>
    </source>
</reference>
<dbReference type="STRING" id="1123282.SAMN02745823_00440"/>
<gene>
    <name evidence="1" type="ORF">SAMN02745823_00440</name>
</gene>
<organism evidence="1 2">
    <name type="scientific">Sporobacter termitidis DSM 10068</name>
    <dbReference type="NCBI Taxonomy" id="1123282"/>
    <lineage>
        <taxon>Bacteria</taxon>
        <taxon>Bacillati</taxon>
        <taxon>Bacillota</taxon>
        <taxon>Clostridia</taxon>
        <taxon>Eubacteriales</taxon>
        <taxon>Oscillospiraceae</taxon>
        <taxon>Sporobacter</taxon>
    </lineage>
</organism>
<accession>A0A1M5UBQ8</accession>
<sequence length="69" mass="7914">MITREFEKAGIPIVQWCNMTPVAESIGVNRLMESKSIKYPFGNPDVPPEQEKLERVQMLKKALTRLTQP</sequence>
<proteinExistence type="predicted"/>
<dbReference type="EMBL" id="FQXV01000001">
    <property type="protein sequence ID" value="SHH60341.1"/>
    <property type="molecule type" value="Genomic_DNA"/>
</dbReference>
<name>A0A1M5UBQ8_9FIRM</name>